<evidence type="ECO:0000256" key="2">
    <source>
        <dbReference type="ARBA" id="ARBA00022723"/>
    </source>
</evidence>
<evidence type="ECO:0000313" key="5">
    <source>
        <dbReference type="Proteomes" id="UP000828390"/>
    </source>
</evidence>
<dbReference type="GO" id="GO:0046872">
    <property type="term" value="F:metal ion binding"/>
    <property type="evidence" value="ECO:0007669"/>
    <property type="project" value="UniProtKB-KW"/>
</dbReference>
<dbReference type="PANTHER" id="PTHR23080">
    <property type="entry name" value="THAP DOMAIN PROTEIN"/>
    <property type="match status" value="1"/>
</dbReference>
<evidence type="ECO:0000259" key="3">
    <source>
        <dbReference type="Pfam" id="PF13359"/>
    </source>
</evidence>
<dbReference type="Proteomes" id="UP000828390">
    <property type="component" value="Unassembled WGS sequence"/>
</dbReference>
<sequence length="74" mass="8640">MKGRDQLSEEEVVDTRRIASNRIYVERAIMRLKSFKILNSKMSNKAFKKGNKTILVISALCNLRDQLIREDNEI</sequence>
<feature type="domain" description="DDE Tnp4" evidence="3">
    <location>
        <begin position="2"/>
        <end position="62"/>
    </location>
</feature>
<keyword evidence="5" id="KW-1185">Reference proteome</keyword>
<keyword evidence="2" id="KW-0479">Metal-binding</keyword>
<accession>A0A9D4CHY6</accession>
<gene>
    <name evidence="4" type="ORF">DPMN_051507</name>
</gene>
<evidence type="ECO:0000313" key="4">
    <source>
        <dbReference type="EMBL" id="KAH3725658.1"/>
    </source>
</evidence>
<comment type="cofactor">
    <cofactor evidence="1">
        <name>a divalent metal cation</name>
        <dbReference type="ChEBI" id="CHEBI:60240"/>
    </cofactor>
</comment>
<protein>
    <recommendedName>
        <fullName evidence="3">DDE Tnp4 domain-containing protein</fullName>
    </recommendedName>
</protein>
<evidence type="ECO:0000256" key="1">
    <source>
        <dbReference type="ARBA" id="ARBA00001968"/>
    </source>
</evidence>
<comment type="caution">
    <text evidence="4">The sequence shown here is derived from an EMBL/GenBank/DDBJ whole genome shotgun (WGS) entry which is preliminary data.</text>
</comment>
<dbReference type="InterPro" id="IPR027806">
    <property type="entry name" value="HARBI1_dom"/>
</dbReference>
<dbReference type="EMBL" id="JAIWYP010000012">
    <property type="protein sequence ID" value="KAH3725658.1"/>
    <property type="molecule type" value="Genomic_DNA"/>
</dbReference>
<name>A0A9D4CHY6_DREPO</name>
<dbReference type="Pfam" id="PF13359">
    <property type="entry name" value="DDE_Tnp_4"/>
    <property type="match status" value="1"/>
</dbReference>
<proteinExistence type="predicted"/>
<dbReference type="AlphaFoldDB" id="A0A9D4CHY6"/>
<reference evidence="4" key="2">
    <citation type="submission" date="2020-11" db="EMBL/GenBank/DDBJ databases">
        <authorList>
            <person name="McCartney M.A."/>
            <person name="Auch B."/>
            <person name="Kono T."/>
            <person name="Mallez S."/>
            <person name="Becker A."/>
            <person name="Gohl D.M."/>
            <person name="Silverstein K.A.T."/>
            <person name="Koren S."/>
            <person name="Bechman K.B."/>
            <person name="Herman A."/>
            <person name="Abrahante J.E."/>
            <person name="Garbe J."/>
        </authorList>
    </citation>
    <scope>NUCLEOTIDE SEQUENCE</scope>
    <source>
        <strain evidence="4">Duluth1</strain>
        <tissue evidence="4">Whole animal</tissue>
    </source>
</reference>
<reference evidence="4" key="1">
    <citation type="journal article" date="2019" name="bioRxiv">
        <title>The Genome of the Zebra Mussel, Dreissena polymorpha: A Resource for Invasive Species Research.</title>
        <authorList>
            <person name="McCartney M.A."/>
            <person name="Auch B."/>
            <person name="Kono T."/>
            <person name="Mallez S."/>
            <person name="Zhang Y."/>
            <person name="Obille A."/>
            <person name="Becker A."/>
            <person name="Abrahante J.E."/>
            <person name="Garbe J."/>
            <person name="Badalamenti J.P."/>
            <person name="Herman A."/>
            <person name="Mangelson H."/>
            <person name="Liachko I."/>
            <person name="Sullivan S."/>
            <person name="Sone E.D."/>
            <person name="Koren S."/>
            <person name="Silverstein K.A.T."/>
            <person name="Beckman K.B."/>
            <person name="Gohl D.M."/>
        </authorList>
    </citation>
    <scope>NUCLEOTIDE SEQUENCE</scope>
    <source>
        <strain evidence="4">Duluth1</strain>
        <tissue evidence="4">Whole animal</tissue>
    </source>
</reference>
<organism evidence="4 5">
    <name type="scientific">Dreissena polymorpha</name>
    <name type="common">Zebra mussel</name>
    <name type="synonym">Mytilus polymorpha</name>
    <dbReference type="NCBI Taxonomy" id="45954"/>
    <lineage>
        <taxon>Eukaryota</taxon>
        <taxon>Metazoa</taxon>
        <taxon>Spiralia</taxon>
        <taxon>Lophotrochozoa</taxon>
        <taxon>Mollusca</taxon>
        <taxon>Bivalvia</taxon>
        <taxon>Autobranchia</taxon>
        <taxon>Heteroconchia</taxon>
        <taxon>Euheterodonta</taxon>
        <taxon>Imparidentia</taxon>
        <taxon>Neoheterodontei</taxon>
        <taxon>Myida</taxon>
        <taxon>Dreissenoidea</taxon>
        <taxon>Dreissenidae</taxon>
        <taxon>Dreissena</taxon>
    </lineage>
</organism>